<protein>
    <recommendedName>
        <fullName evidence="4">Transmembrane protein 177</fullName>
    </recommendedName>
</protein>
<feature type="transmembrane region" description="Helical" evidence="1">
    <location>
        <begin position="175"/>
        <end position="197"/>
    </location>
</feature>
<evidence type="ECO:0000313" key="2">
    <source>
        <dbReference type="EMBL" id="KAI9556385.1"/>
    </source>
</evidence>
<keyword evidence="1" id="KW-0812">Transmembrane</keyword>
<keyword evidence="3" id="KW-1185">Reference proteome</keyword>
<evidence type="ECO:0000313" key="3">
    <source>
        <dbReference type="Proteomes" id="UP000820818"/>
    </source>
</evidence>
<dbReference type="Proteomes" id="UP000820818">
    <property type="component" value="Linkage Group LG7"/>
</dbReference>
<feature type="transmembrane region" description="Helical" evidence="1">
    <location>
        <begin position="209"/>
        <end position="228"/>
    </location>
</feature>
<dbReference type="GO" id="GO:0016020">
    <property type="term" value="C:membrane"/>
    <property type="evidence" value="ECO:0007669"/>
    <property type="project" value="TreeGrafter"/>
</dbReference>
<keyword evidence="1" id="KW-1133">Transmembrane helix</keyword>
<keyword evidence="1" id="KW-0472">Membrane</keyword>
<proteinExistence type="predicted"/>
<sequence length="324" mass="36021">MTNKFVAFFATPNGQATSAVAALLATSSALLAKYLPNSLLVEQTREFIQLFKDGLPVPVSAETIKKIDQVKSDLKLDKDVANRIPTEKAFTVFGFDVLHIGSATFKTGALLGIPINFSYKSSISEADKKKILVGQQTVHWSSPEGLALESSLILSDSAQKYAIAREMAKANTHHVALQTGLNGVSVFAYYYVTYAFNRRANMFARPLKLRVTLYSLLGSIVFTTWLFLKDFTTYHWEEKGDEKAGSISEEYAQGALEFYSKILQRNLAMRSLLGDEGPKLYTSSGNDRETFRTKHVPFVVLRDRAALRCESFKKSKEPEVPTSS</sequence>
<evidence type="ECO:0000256" key="1">
    <source>
        <dbReference type="SAM" id="Phobius"/>
    </source>
</evidence>
<dbReference type="PANTHER" id="PTHR21824:SF4">
    <property type="entry name" value="TRANSMEMBRANE PROTEIN 177"/>
    <property type="match status" value="1"/>
</dbReference>
<dbReference type="InterPro" id="IPR026620">
    <property type="entry name" value="TMEM177"/>
</dbReference>
<dbReference type="AlphaFoldDB" id="A0AAD5L6T5"/>
<gene>
    <name evidence="2" type="ORF">GHT06_018959</name>
</gene>
<evidence type="ECO:0008006" key="4">
    <source>
        <dbReference type="Google" id="ProtNLM"/>
    </source>
</evidence>
<name>A0AAD5L6T5_9CRUS</name>
<comment type="caution">
    <text evidence="2">The sequence shown here is derived from an EMBL/GenBank/DDBJ whole genome shotgun (WGS) entry which is preliminary data.</text>
</comment>
<accession>A0AAD5L6T5</accession>
<dbReference type="EMBL" id="WJBH02000007">
    <property type="protein sequence ID" value="KAI9556385.1"/>
    <property type="molecule type" value="Genomic_DNA"/>
</dbReference>
<reference evidence="2 3" key="1">
    <citation type="submission" date="2022-05" db="EMBL/GenBank/DDBJ databases">
        <title>A multi-omics perspective on studying reproductive biology in Daphnia sinensis.</title>
        <authorList>
            <person name="Jia J."/>
        </authorList>
    </citation>
    <scope>NUCLEOTIDE SEQUENCE [LARGE SCALE GENOMIC DNA]</scope>
    <source>
        <strain evidence="2 3">WSL</strain>
    </source>
</reference>
<dbReference type="PANTHER" id="PTHR21824">
    <property type="entry name" value="TRANSMEMBRANE PROTEIN 177"/>
    <property type="match status" value="1"/>
</dbReference>
<organism evidence="2 3">
    <name type="scientific">Daphnia sinensis</name>
    <dbReference type="NCBI Taxonomy" id="1820382"/>
    <lineage>
        <taxon>Eukaryota</taxon>
        <taxon>Metazoa</taxon>
        <taxon>Ecdysozoa</taxon>
        <taxon>Arthropoda</taxon>
        <taxon>Crustacea</taxon>
        <taxon>Branchiopoda</taxon>
        <taxon>Diplostraca</taxon>
        <taxon>Cladocera</taxon>
        <taxon>Anomopoda</taxon>
        <taxon>Daphniidae</taxon>
        <taxon>Daphnia</taxon>
        <taxon>Daphnia similis group</taxon>
    </lineage>
</organism>